<dbReference type="SUPFAM" id="SSF56784">
    <property type="entry name" value="HAD-like"/>
    <property type="match status" value="1"/>
</dbReference>
<evidence type="ECO:0000313" key="1">
    <source>
        <dbReference type="EMBL" id="KAI7735647.1"/>
    </source>
</evidence>
<accession>A0AAD5C5L3</accession>
<dbReference type="InterPro" id="IPR036465">
    <property type="entry name" value="vWFA_dom_sf"/>
</dbReference>
<dbReference type="Gene3D" id="3.40.50.1000">
    <property type="entry name" value="HAD superfamily/HAD-like"/>
    <property type="match status" value="1"/>
</dbReference>
<dbReference type="AlphaFoldDB" id="A0AAD5C5L3"/>
<evidence type="ECO:0000313" key="2">
    <source>
        <dbReference type="Proteomes" id="UP001206925"/>
    </source>
</evidence>
<proteinExistence type="predicted"/>
<comment type="caution">
    <text evidence="1">The sequence shown here is derived from an EMBL/GenBank/DDBJ whole genome shotgun (WGS) entry which is preliminary data.</text>
</comment>
<dbReference type="SUPFAM" id="SSF53300">
    <property type="entry name" value="vWA-like"/>
    <property type="match status" value="1"/>
</dbReference>
<reference evidence="1" key="1">
    <citation type="submission" date="2022-06" db="EMBL/GenBank/DDBJ databases">
        <title>Uncovering the hologenomic basis of an extraordinary plant invasion.</title>
        <authorList>
            <person name="Bieker V.C."/>
            <person name="Martin M.D."/>
            <person name="Gilbert T."/>
            <person name="Hodgins K."/>
            <person name="Battlay P."/>
            <person name="Petersen B."/>
            <person name="Wilson J."/>
        </authorList>
    </citation>
    <scope>NUCLEOTIDE SEQUENCE</scope>
    <source>
        <strain evidence="1">AA19_3_7</strain>
        <tissue evidence="1">Leaf</tissue>
    </source>
</reference>
<dbReference type="InterPro" id="IPR023214">
    <property type="entry name" value="HAD_sf"/>
</dbReference>
<name>A0AAD5C5L3_AMBAR</name>
<dbReference type="Proteomes" id="UP001206925">
    <property type="component" value="Unassembled WGS sequence"/>
</dbReference>
<protein>
    <submittedName>
        <fullName evidence="1">Uncharacterized protein</fullName>
    </submittedName>
</protein>
<sequence length="212" mass="23150">MEVVGIEAAFFVLQGMINEICLREGLGDGGSPTRAAVAPRCYGDGDGVDFDGGVIVVPLTVERLLNSPIRVHRQLTGFWQSVSKDLSDPVRSHKIWILDKDVSPFFRKAVQFYDELAKQMVNQGHVLDSWTFLLLPLLRKDQLNVCCAQCIVIEDALAGVQAAHAAQMRCIAVTTTLFEGTLKEAKPSLIRKNIGNVSLEDILAGGSSYSSM</sequence>
<gene>
    <name evidence="1" type="ORF">M8C21_005194</name>
</gene>
<dbReference type="InterPro" id="IPR036412">
    <property type="entry name" value="HAD-like_sf"/>
</dbReference>
<keyword evidence="2" id="KW-1185">Reference proteome</keyword>
<dbReference type="Gene3D" id="3.40.50.410">
    <property type="entry name" value="von Willebrand factor, type A domain"/>
    <property type="match status" value="1"/>
</dbReference>
<organism evidence="1 2">
    <name type="scientific">Ambrosia artemisiifolia</name>
    <name type="common">Common ragweed</name>
    <dbReference type="NCBI Taxonomy" id="4212"/>
    <lineage>
        <taxon>Eukaryota</taxon>
        <taxon>Viridiplantae</taxon>
        <taxon>Streptophyta</taxon>
        <taxon>Embryophyta</taxon>
        <taxon>Tracheophyta</taxon>
        <taxon>Spermatophyta</taxon>
        <taxon>Magnoliopsida</taxon>
        <taxon>eudicotyledons</taxon>
        <taxon>Gunneridae</taxon>
        <taxon>Pentapetalae</taxon>
        <taxon>asterids</taxon>
        <taxon>campanulids</taxon>
        <taxon>Asterales</taxon>
        <taxon>Asteraceae</taxon>
        <taxon>Asteroideae</taxon>
        <taxon>Heliantheae alliance</taxon>
        <taxon>Heliantheae</taxon>
        <taxon>Ambrosia</taxon>
    </lineage>
</organism>
<dbReference type="EMBL" id="JAMZMK010009457">
    <property type="protein sequence ID" value="KAI7735647.1"/>
    <property type="molecule type" value="Genomic_DNA"/>
</dbReference>